<feature type="region of interest" description="Disordered" evidence="1">
    <location>
        <begin position="212"/>
        <end position="244"/>
    </location>
</feature>
<sequence length="500" mass="55794">MVGSCPRLVVGIKYIVFCILGFGVWISGFNAPEVLADTNTVNFLYDGGGQRIYKGVNEGVHTYYISAGIEVEINPQGSVTYRKNYYFSGKLVAVKDNLSGTEEVNYIHQDHLGSTTLVTSQQGTANSQQVYYPYGSTRTGSGTFPSEREYTGQISDMDQTGLYYYNARYYNPQIAKFTQADSQGDTLNKYTYVGNNPIIFTDPSGNMVVSDGGGGGLPTRRIPGSRSRPTRGRGRSSTLNTPLSKNYPLLDGEIDPIDLLSVDKETLDYIKLSVWAENNMGLNPDQAIEITFWVFLNRVLNQELKLPIFDKGAYSFFGNAYTQGDRWIFRDFLKYTDEEKANFLLENCLMNPKGCPKGYQSFLHVSNLVDNLYEEFLGGMKDPTGGALYFSHQNSLKRTNPDSGKIITFESLDELKTWLQANLEYAEMSMNGFSGGVSDAYRQAHRGMNSNLEGRGVIVIWGNQPCVFDAACGLDRFGADRAPRFGPPTFIPEKYRDINK</sequence>
<dbReference type="Gene3D" id="2.180.10.10">
    <property type="entry name" value="RHS repeat-associated core"/>
    <property type="match status" value="1"/>
</dbReference>
<dbReference type="InterPro" id="IPR050708">
    <property type="entry name" value="T6SS_VgrG/RHS"/>
</dbReference>
<keyword evidence="2" id="KW-1133">Transmembrane helix</keyword>
<keyword evidence="2" id="KW-0472">Membrane</keyword>
<proteinExistence type="predicted"/>
<dbReference type="Proteomes" id="UP000034690">
    <property type="component" value="Unassembled WGS sequence"/>
</dbReference>
<keyword evidence="2" id="KW-0812">Transmembrane</keyword>
<protein>
    <submittedName>
        <fullName evidence="3">NHL/RHS/YD repeat protein</fullName>
    </submittedName>
</protein>
<dbReference type="NCBIfam" id="TIGR03696">
    <property type="entry name" value="Rhs_assc_core"/>
    <property type="match status" value="1"/>
</dbReference>
<dbReference type="EMBL" id="LBWQ01000032">
    <property type="protein sequence ID" value="KKR11727.1"/>
    <property type="molecule type" value="Genomic_DNA"/>
</dbReference>
<evidence type="ECO:0000313" key="4">
    <source>
        <dbReference type="Proteomes" id="UP000034690"/>
    </source>
</evidence>
<evidence type="ECO:0000256" key="2">
    <source>
        <dbReference type="SAM" id="Phobius"/>
    </source>
</evidence>
<feature type="transmembrane region" description="Helical" evidence="2">
    <location>
        <begin position="12"/>
        <end position="31"/>
    </location>
</feature>
<feature type="compositionally biased region" description="Low complexity" evidence="1">
    <location>
        <begin position="218"/>
        <end position="227"/>
    </location>
</feature>
<accession>A0A0G0RDJ3</accession>
<dbReference type="PATRIC" id="fig|1618551.3.peg.1097"/>
<dbReference type="PANTHER" id="PTHR32305:SF15">
    <property type="entry name" value="PROTEIN RHSA-RELATED"/>
    <property type="match status" value="1"/>
</dbReference>
<organism evidence="3 4">
    <name type="scientific">Candidatus Woesebacteria bacterium GW2011_GWA1_39_21b</name>
    <dbReference type="NCBI Taxonomy" id="1618551"/>
    <lineage>
        <taxon>Bacteria</taxon>
        <taxon>Candidatus Woeseibacteriota</taxon>
    </lineage>
</organism>
<comment type="caution">
    <text evidence="3">The sequence shown here is derived from an EMBL/GenBank/DDBJ whole genome shotgun (WGS) entry which is preliminary data.</text>
</comment>
<reference evidence="3 4" key="1">
    <citation type="journal article" date="2015" name="Nature">
        <title>rRNA introns, odd ribosomes, and small enigmatic genomes across a large radiation of phyla.</title>
        <authorList>
            <person name="Brown C.T."/>
            <person name="Hug L.A."/>
            <person name="Thomas B.C."/>
            <person name="Sharon I."/>
            <person name="Castelle C.J."/>
            <person name="Singh A."/>
            <person name="Wilkins M.J."/>
            <person name="Williams K.H."/>
            <person name="Banfield J.F."/>
        </authorList>
    </citation>
    <scope>NUCLEOTIDE SEQUENCE [LARGE SCALE GENOMIC DNA]</scope>
</reference>
<dbReference type="AlphaFoldDB" id="A0A0G0RDJ3"/>
<dbReference type="PANTHER" id="PTHR32305">
    <property type="match status" value="1"/>
</dbReference>
<evidence type="ECO:0000313" key="3">
    <source>
        <dbReference type="EMBL" id="KKR11727.1"/>
    </source>
</evidence>
<dbReference type="InterPro" id="IPR022385">
    <property type="entry name" value="Rhs_assc_core"/>
</dbReference>
<evidence type="ECO:0000256" key="1">
    <source>
        <dbReference type="SAM" id="MobiDB-lite"/>
    </source>
</evidence>
<gene>
    <name evidence="3" type="ORF">UT40_C0032G0008</name>
</gene>
<name>A0A0G0RDJ3_9BACT</name>